<feature type="domain" description="Glycosyltransferase 61 catalytic" evidence="4">
    <location>
        <begin position="114"/>
        <end position="287"/>
    </location>
</feature>
<dbReference type="AlphaFoldDB" id="A0A1I1U7Q0"/>
<evidence type="ECO:0000256" key="2">
    <source>
        <dbReference type="ARBA" id="ARBA00022679"/>
    </source>
</evidence>
<gene>
    <name evidence="5" type="ORF">SAMN05216378_0912</name>
</gene>
<keyword evidence="2" id="KW-0808">Transferase</keyword>
<protein>
    <recommendedName>
        <fullName evidence="4">Glycosyltransferase 61 catalytic domain-containing protein</fullName>
    </recommendedName>
</protein>
<dbReference type="GO" id="GO:0016757">
    <property type="term" value="F:glycosyltransferase activity"/>
    <property type="evidence" value="ECO:0007669"/>
    <property type="project" value="UniProtKB-KW"/>
</dbReference>
<evidence type="ECO:0000313" key="6">
    <source>
        <dbReference type="Proteomes" id="UP000198855"/>
    </source>
</evidence>
<evidence type="ECO:0000259" key="4">
    <source>
        <dbReference type="Pfam" id="PF04577"/>
    </source>
</evidence>
<dbReference type="EMBL" id="FOMT01000001">
    <property type="protein sequence ID" value="SFD66852.1"/>
    <property type="molecule type" value="Genomic_DNA"/>
</dbReference>
<dbReference type="RefSeq" id="WP_245772884.1">
    <property type="nucleotide sequence ID" value="NZ_FOMT01000001.1"/>
</dbReference>
<dbReference type="Proteomes" id="UP000198855">
    <property type="component" value="Unassembled WGS sequence"/>
</dbReference>
<accession>A0A1I1U7Q0</accession>
<organism evidence="5 6">
    <name type="scientific">Paenibacillus catalpae</name>
    <dbReference type="NCBI Taxonomy" id="1045775"/>
    <lineage>
        <taxon>Bacteria</taxon>
        <taxon>Bacillati</taxon>
        <taxon>Bacillota</taxon>
        <taxon>Bacilli</taxon>
        <taxon>Bacillales</taxon>
        <taxon>Paenibacillaceae</taxon>
        <taxon>Paenibacillus</taxon>
    </lineage>
</organism>
<proteinExistence type="predicted"/>
<keyword evidence="3" id="KW-0325">Glycoprotein</keyword>
<sequence length="346" mass="39752">MQLGINPYENNSYYKVIYPRQTITLPAPKGLDLPRWNQKCKFNDAFVVTIPNGRLMTSCCYPVTPDNKRLLDVEFDCPYAEKTLPSPVCYEKTVASLFWGWNIPHLNINTQNIYGHWFFDILPRFHLLEKSGIPIDHYVIGKLHHPFQYESLKMLGIPMDKLLEVTAPDFHIEARKLVVPAVPFYLGKCPPWTSQYITNGLKHNRKARKKAGYERIYVSREDASARFVINEDEVMQLLTKKGFKKLVTTPMTMQEKIDIFSSADIVIAPFGSANINVAFCEPGTSFIELAPNTFVDDYFWKISCHANVQYYELLCAVEQPPKEPAGIDNIIVDISKLEQYLQMAKI</sequence>
<dbReference type="InterPro" id="IPR049625">
    <property type="entry name" value="Glyco_transf_61_cat"/>
</dbReference>
<dbReference type="InterPro" id="IPR007657">
    <property type="entry name" value="Glycosyltransferase_61"/>
</dbReference>
<keyword evidence="1" id="KW-0328">Glycosyltransferase</keyword>
<dbReference type="STRING" id="1045775.SAMN05216378_0912"/>
<reference evidence="6" key="1">
    <citation type="submission" date="2016-10" db="EMBL/GenBank/DDBJ databases">
        <authorList>
            <person name="Varghese N."/>
            <person name="Submissions S."/>
        </authorList>
    </citation>
    <scope>NUCLEOTIDE SEQUENCE [LARGE SCALE GENOMIC DNA]</scope>
    <source>
        <strain evidence="6">CGMCC 1.10784</strain>
    </source>
</reference>
<name>A0A1I1U7Q0_9BACL</name>
<dbReference type="PANTHER" id="PTHR20961">
    <property type="entry name" value="GLYCOSYLTRANSFERASE"/>
    <property type="match status" value="1"/>
</dbReference>
<keyword evidence="6" id="KW-1185">Reference proteome</keyword>
<dbReference type="Pfam" id="PF04577">
    <property type="entry name" value="Glyco_transf_61"/>
    <property type="match status" value="1"/>
</dbReference>
<evidence type="ECO:0000313" key="5">
    <source>
        <dbReference type="EMBL" id="SFD66852.1"/>
    </source>
</evidence>
<evidence type="ECO:0000256" key="3">
    <source>
        <dbReference type="ARBA" id="ARBA00023180"/>
    </source>
</evidence>
<evidence type="ECO:0000256" key="1">
    <source>
        <dbReference type="ARBA" id="ARBA00022676"/>
    </source>
</evidence>